<evidence type="ECO:0000259" key="3">
    <source>
        <dbReference type="PROSITE" id="PS50405"/>
    </source>
</evidence>
<protein>
    <submittedName>
        <fullName evidence="4">Putative glutathione S-transferase</fullName>
    </submittedName>
</protein>
<dbReference type="Gene3D" id="3.40.30.10">
    <property type="entry name" value="Glutaredoxin"/>
    <property type="match status" value="1"/>
</dbReference>
<dbReference type="SFLD" id="SFLDS00019">
    <property type="entry name" value="Glutathione_Transferase_(cytos"/>
    <property type="match status" value="1"/>
</dbReference>
<dbReference type="Gene3D" id="1.20.1050.10">
    <property type="match status" value="1"/>
</dbReference>
<dbReference type="PANTHER" id="PTHR44051:SF9">
    <property type="entry name" value="GLUTATHIONE S-TRANSFERASE 1"/>
    <property type="match status" value="1"/>
</dbReference>
<dbReference type="PROSITE" id="PS50404">
    <property type="entry name" value="GST_NTER"/>
    <property type="match status" value="1"/>
</dbReference>
<dbReference type="InterPro" id="IPR036282">
    <property type="entry name" value="Glutathione-S-Trfase_C_sf"/>
</dbReference>
<comment type="similarity">
    <text evidence="1">Belongs to the GST superfamily.</text>
</comment>
<dbReference type="InterPro" id="IPR004045">
    <property type="entry name" value="Glutathione_S-Trfase_N"/>
</dbReference>
<feature type="non-terminal residue" evidence="4">
    <location>
        <position position="225"/>
    </location>
</feature>
<name>A0A6A6V2Q7_9PLEO</name>
<dbReference type="Pfam" id="PF00043">
    <property type="entry name" value="GST_C"/>
    <property type="match status" value="1"/>
</dbReference>
<accession>A0A6A6V2Q7</accession>
<dbReference type="CDD" id="cd03046">
    <property type="entry name" value="GST_N_GTT1_like"/>
    <property type="match status" value="1"/>
</dbReference>
<dbReference type="SUPFAM" id="SSF52833">
    <property type="entry name" value="Thioredoxin-like"/>
    <property type="match status" value="1"/>
</dbReference>
<dbReference type="AlphaFoldDB" id="A0A6A6V2Q7"/>
<evidence type="ECO:0000313" key="5">
    <source>
        <dbReference type="Proteomes" id="UP000799440"/>
    </source>
</evidence>
<sequence>TPSLTLYHFPTSQSERIPFLLEELSLPYTLIVHPRNPTFFAPPPLISKHPMGTAPLLEDFTLDPNNPIVLGESAAIADYIIHRYGDGRLALEPSEKEYPNYLYWFHFANSTLQPLLARRIGILPSDTSAKAKDSEERLHRMLRYFNQRVEENVWLAGGTFTAADVMNLWCLTNMRKFSPVDLGEYKGILGWLERCTEREGYRRAMEKCDPELSVEEGRSAKGPEL</sequence>
<dbReference type="InterPro" id="IPR040079">
    <property type="entry name" value="Glutathione_S-Trfase"/>
</dbReference>
<dbReference type="InterPro" id="IPR004046">
    <property type="entry name" value="GST_C"/>
</dbReference>
<gene>
    <name evidence="4" type="ORF">M011DRAFT_370504</name>
</gene>
<feature type="non-terminal residue" evidence="4">
    <location>
        <position position="1"/>
    </location>
</feature>
<evidence type="ECO:0000259" key="2">
    <source>
        <dbReference type="PROSITE" id="PS50404"/>
    </source>
</evidence>
<dbReference type="Pfam" id="PF13417">
    <property type="entry name" value="GST_N_3"/>
    <property type="match status" value="1"/>
</dbReference>
<evidence type="ECO:0000313" key="4">
    <source>
        <dbReference type="EMBL" id="KAF2744862.1"/>
    </source>
</evidence>
<dbReference type="SFLD" id="SFLDG00358">
    <property type="entry name" value="Main_(cytGST)"/>
    <property type="match status" value="1"/>
</dbReference>
<dbReference type="PANTHER" id="PTHR44051">
    <property type="entry name" value="GLUTATHIONE S-TRANSFERASE-RELATED"/>
    <property type="match status" value="1"/>
</dbReference>
<dbReference type="PROSITE" id="PS50405">
    <property type="entry name" value="GST_CTER"/>
    <property type="match status" value="1"/>
</dbReference>
<keyword evidence="4" id="KW-0808">Transferase</keyword>
<dbReference type="InterPro" id="IPR036249">
    <property type="entry name" value="Thioredoxin-like_sf"/>
</dbReference>
<proteinExistence type="inferred from homology"/>
<dbReference type="SUPFAM" id="SSF47616">
    <property type="entry name" value="GST C-terminal domain-like"/>
    <property type="match status" value="1"/>
</dbReference>
<dbReference type="OrthoDB" id="2309723at2759"/>
<keyword evidence="5" id="KW-1185">Reference proteome</keyword>
<organism evidence="4 5">
    <name type="scientific">Sporormia fimetaria CBS 119925</name>
    <dbReference type="NCBI Taxonomy" id="1340428"/>
    <lineage>
        <taxon>Eukaryota</taxon>
        <taxon>Fungi</taxon>
        <taxon>Dikarya</taxon>
        <taxon>Ascomycota</taxon>
        <taxon>Pezizomycotina</taxon>
        <taxon>Dothideomycetes</taxon>
        <taxon>Pleosporomycetidae</taxon>
        <taxon>Pleosporales</taxon>
        <taxon>Sporormiaceae</taxon>
        <taxon>Sporormia</taxon>
    </lineage>
</organism>
<feature type="domain" description="GST C-terminal" evidence="3">
    <location>
        <begin position="94"/>
        <end position="214"/>
    </location>
</feature>
<evidence type="ECO:0000256" key="1">
    <source>
        <dbReference type="ARBA" id="ARBA00007409"/>
    </source>
</evidence>
<dbReference type="Proteomes" id="UP000799440">
    <property type="component" value="Unassembled WGS sequence"/>
</dbReference>
<feature type="domain" description="GST N-terminal" evidence="2">
    <location>
        <begin position="2"/>
        <end position="88"/>
    </location>
</feature>
<dbReference type="EMBL" id="MU006586">
    <property type="protein sequence ID" value="KAF2744862.1"/>
    <property type="molecule type" value="Genomic_DNA"/>
</dbReference>
<dbReference type="InterPro" id="IPR010987">
    <property type="entry name" value="Glutathione-S-Trfase_C-like"/>
</dbReference>
<reference evidence="4" key="1">
    <citation type="journal article" date="2020" name="Stud. Mycol.">
        <title>101 Dothideomycetes genomes: a test case for predicting lifestyles and emergence of pathogens.</title>
        <authorList>
            <person name="Haridas S."/>
            <person name="Albert R."/>
            <person name="Binder M."/>
            <person name="Bloem J."/>
            <person name="Labutti K."/>
            <person name="Salamov A."/>
            <person name="Andreopoulos B."/>
            <person name="Baker S."/>
            <person name="Barry K."/>
            <person name="Bills G."/>
            <person name="Bluhm B."/>
            <person name="Cannon C."/>
            <person name="Castanera R."/>
            <person name="Culley D."/>
            <person name="Daum C."/>
            <person name="Ezra D."/>
            <person name="Gonzalez J."/>
            <person name="Henrissat B."/>
            <person name="Kuo A."/>
            <person name="Liang C."/>
            <person name="Lipzen A."/>
            <person name="Lutzoni F."/>
            <person name="Magnuson J."/>
            <person name="Mondo S."/>
            <person name="Nolan M."/>
            <person name="Ohm R."/>
            <person name="Pangilinan J."/>
            <person name="Park H.-J."/>
            <person name="Ramirez L."/>
            <person name="Alfaro M."/>
            <person name="Sun H."/>
            <person name="Tritt A."/>
            <person name="Yoshinaga Y."/>
            <person name="Zwiers L.-H."/>
            <person name="Turgeon B."/>
            <person name="Goodwin S."/>
            <person name="Spatafora J."/>
            <person name="Crous P."/>
            <person name="Grigoriev I."/>
        </authorList>
    </citation>
    <scope>NUCLEOTIDE SEQUENCE</scope>
    <source>
        <strain evidence="4">CBS 119925</strain>
    </source>
</reference>
<dbReference type="GO" id="GO:0016740">
    <property type="term" value="F:transferase activity"/>
    <property type="evidence" value="ECO:0007669"/>
    <property type="project" value="UniProtKB-KW"/>
</dbReference>